<feature type="transmembrane region" description="Helical" evidence="9">
    <location>
        <begin position="210"/>
        <end position="235"/>
    </location>
</feature>
<dbReference type="Proteomes" id="UP001494902">
    <property type="component" value="Unassembled WGS sequence"/>
</dbReference>
<evidence type="ECO:0000313" key="12">
    <source>
        <dbReference type="Proteomes" id="UP001494902"/>
    </source>
</evidence>
<dbReference type="PRINTS" id="PR01437">
    <property type="entry name" value="NUOXDRDTASE4"/>
</dbReference>
<accession>A0ABV1KKP1</accession>
<sequence length="572" mass="58966">MTLLQALVALPVLLPMLAAALSVIVSRRASLQRAVGVVTLAIVSVVAGILLVAADRYGPVVAELGGWTPPTGIALVADRMSALLLLISTLVTLAVLVYAIDQRISDYGRDTASTTFHPIFLLLSTGVSLAYLTGDLFTMFVAFEIMLASSYVLITRRTSVSRVRSGMTYVIVSLMSSLLFLTAIGLVYAATGTVNLAELSGRIEQLPDGLRSVLALLLVVVFGIKAAIVPLHFWLPDSYPNAPAPVTALFAGLLTKVGIYALLRTQTLIFPQDHPSMLLLVIAAITMVVGALGAVAQDDLNRLLSFLLVSHIGFMVFGLAIYTPEGIAGTALYVVHHITVQATLFLVSGLITRRTGTTSISQMGGLARTSPWLAVLFAIPAITLAGLPPTSGFVAKLALLQAGAGAGLSTEIVAGFVVLASLLTLYAIARVWVRVFWGTPKEPIADNDPNDELVVGTARSARGMYVGAASLIGVSTVIAVFAGPLSSVTARAGEDLDTREGYVVAVLDPGVGTGAPVTTADAPGAPDGEGPAAPDGGEGPAVPDGGEGTAVPDGGEGTAMAEQAHGTAEVTP</sequence>
<keyword evidence="5 9" id="KW-1133">Transmembrane helix</keyword>
<evidence type="ECO:0000256" key="7">
    <source>
        <dbReference type="RuleBase" id="RU000320"/>
    </source>
</evidence>
<dbReference type="InterPro" id="IPR001750">
    <property type="entry name" value="ND/Mrp_TM"/>
</dbReference>
<dbReference type="PANTHER" id="PTHR42703:SF1">
    <property type="entry name" value="NA(+)_H(+) ANTIPORTER SUBUNIT D1"/>
    <property type="match status" value="1"/>
</dbReference>
<feature type="transmembrane region" description="Helical" evidence="9">
    <location>
        <begin position="166"/>
        <end position="190"/>
    </location>
</feature>
<comment type="similarity">
    <text evidence="2">Belongs to the CPA3 antiporters (TC 2.A.63) subunit D family.</text>
</comment>
<evidence type="ECO:0000256" key="9">
    <source>
        <dbReference type="SAM" id="Phobius"/>
    </source>
</evidence>
<keyword evidence="3" id="KW-1003">Cell membrane</keyword>
<comment type="subcellular location">
    <subcellularLocation>
        <location evidence="1">Cell membrane</location>
        <topology evidence="1">Multi-pass membrane protein</topology>
    </subcellularLocation>
    <subcellularLocation>
        <location evidence="7">Membrane</location>
        <topology evidence="7">Multi-pass membrane protein</topology>
    </subcellularLocation>
</comment>
<feature type="transmembrane region" description="Helical" evidence="9">
    <location>
        <begin position="465"/>
        <end position="485"/>
    </location>
</feature>
<evidence type="ECO:0000256" key="3">
    <source>
        <dbReference type="ARBA" id="ARBA00022475"/>
    </source>
</evidence>
<comment type="caution">
    <text evidence="11">The sequence shown here is derived from an EMBL/GenBank/DDBJ whole genome shotgun (WGS) entry which is preliminary data.</text>
</comment>
<feature type="transmembrane region" description="Helical" evidence="9">
    <location>
        <begin position="275"/>
        <end position="296"/>
    </location>
</feature>
<organism evidence="11 12">
    <name type="scientific">Pseudonocardia nematodicida</name>
    <dbReference type="NCBI Taxonomy" id="1206997"/>
    <lineage>
        <taxon>Bacteria</taxon>
        <taxon>Bacillati</taxon>
        <taxon>Actinomycetota</taxon>
        <taxon>Actinomycetes</taxon>
        <taxon>Pseudonocardiales</taxon>
        <taxon>Pseudonocardiaceae</taxon>
        <taxon>Pseudonocardia</taxon>
    </lineage>
</organism>
<feature type="transmembrane region" description="Helical" evidence="9">
    <location>
        <begin position="372"/>
        <end position="392"/>
    </location>
</feature>
<dbReference type="Pfam" id="PF00361">
    <property type="entry name" value="Proton_antipo_M"/>
    <property type="match status" value="1"/>
</dbReference>
<keyword evidence="6 9" id="KW-0472">Membrane</keyword>
<evidence type="ECO:0000256" key="4">
    <source>
        <dbReference type="ARBA" id="ARBA00022692"/>
    </source>
</evidence>
<feature type="region of interest" description="Disordered" evidence="8">
    <location>
        <begin position="514"/>
        <end position="572"/>
    </location>
</feature>
<feature type="transmembrane region" description="Helical" evidence="9">
    <location>
        <begin position="137"/>
        <end position="154"/>
    </location>
</feature>
<feature type="transmembrane region" description="Helical" evidence="9">
    <location>
        <begin position="34"/>
        <end position="54"/>
    </location>
</feature>
<protein>
    <submittedName>
        <fullName evidence="11">Na+/H+ antiporter subunit D</fullName>
    </submittedName>
</protein>
<evidence type="ECO:0000256" key="1">
    <source>
        <dbReference type="ARBA" id="ARBA00004651"/>
    </source>
</evidence>
<evidence type="ECO:0000259" key="10">
    <source>
        <dbReference type="Pfam" id="PF00361"/>
    </source>
</evidence>
<name>A0ABV1KKP1_9PSEU</name>
<feature type="domain" description="NADH:quinone oxidoreductase/Mrp antiporter transmembrane" evidence="10">
    <location>
        <begin position="134"/>
        <end position="417"/>
    </location>
</feature>
<feature type="compositionally biased region" description="Low complexity" evidence="8">
    <location>
        <begin position="520"/>
        <end position="544"/>
    </location>
</feature>
<dbReference type="NCBIfam" id="NF009308">
    <property type="entry name" value="PRK12665.1"/>
    <property type="match status" value="1"/>
</dbReference>
<keyword evidence="12" id="KW-1185">Reference proteome</keyword>
<evidence type="ECO:0000256" key="6">
    <source>
        <dbReference type="ARBA" id="ARBA00023136"/>
    </source>
</evidence>
<feature type="transmembrane region" description="Helical" evidence="9">
    <location>
        <begin position="330"/>
        <end position="351"/>
    </location>
</feature>
<gene>
    <name evidence="11" type="ORF">WIS52_30250</name>
</gene>
<evidence type="ECO:0000256" key="2">
    <source>
        <dbReference type="ARBA" id="ARBA00005346"/>
    </source>
</evidence>
<proteinExistence type="inferred from homology"/>
<feature type="transmembrane region" description="Helical" evidence="9">
    <location>
        <begin position="80"/>
        <end position="100"/>
    </location>
</feature>
<evidence type="ECO:0000313" key="11">
    <source>
        <dbReference type="EMBL" id="MEQ3554766.1"/>
    </source>
</evidence>
<evidence type="ECO:0000256" key="5">
    <source>
        <dbReference type="ARBA" id="ARBA00022989"/>
    </source>
</evidence>
<feature type="transmembrane region" description="Helical" evidence="9">
    <location>
        <begin position="242"/>
        <end position="263"/>
    </location>
</feature>
<dbReference type="RefSeq" id="WP_349301837.1">
    <property type="nucleotide sequence ID" value="NZ_JBEDNQ010000017.1"/>
</dbReference>
<feature type="transmembrane region" description="Helical" evidence="9">
    <location>
        <begin position="412"/>
        <end position="433"/>
    </location>
</feature>
<evidence type="ECO:0000256" key="8">
    <source>
        <dbReference type="SAM" id="MobiDB-lite"/>
    </source>
</evidence>
<dbReference type="InterPro" id="IPR003918">
    <property type="entry name" value="NADH_UbQ_OxRdtase"/>
</dbReference>
<dbReference type="PANTHER" id="PTHR42703">
    <property type="entry name" value="NADH DEHYDROGENASE"/>
    <property type="match status" value="1"/>
</dbReference>
<dbReference type="InterPro" id="IPR050586">
    <property type="entry name" value="CPA3_Na-H_Antiporter_D"/>
</dbReference>
<reference evidence="11 12" key="1">
    <citation type="submission" date="2024-03" db="EMBL/GenBank/DDBJ databases">
        <title>Draft genome sequence of Pseudonocardia nematodicida JCM 31783.</title>
        <authorList>
            <person name="Butdee W."/>
            <person name="Duangmal K."/>
        </authorList>
    </citation>
    <scope>NUCLEOTIDE SEQUENCE [LARGE SCALE GENOMIC DNA]</scope>
    <source>
        <strain evidence="11 12">JCM 31783</strain>
    </source>
</reference>
<feature type="transmembrane region" description="Helical" evidence="9">
    <location>
        <begin position="112"/>
        <end position="131"/>
    </location>
</feature>
<feature type="transmembrane region" description="Helical" evidence="9">
    <location>
        <begin position="6"/>
        <end position="25"/>
    </location>
</feature>
<feature type="transmembrane region" description="Helical" evidence="9">
    <location>
        <begin position="303"/>
        <end position="324"/>
    </location>
</feature>
<dbReference type="EMBL" id="JBEDNQ010000017">
    <property type="protein sequence ID" value="MEQ3554766.1"/>
    <property type="molecule type" value="Genomic_DNA"/>
</dbReference>
<keyword evidence="4 7" id="KW-0812">Transmembrane</keyword>